<dbReference type="PANTHER" id="PTHR43772:SF2">
    <property type="entry name" value="PUTATIVE (AFU_ORTHOLOGUE AFUA_2G04480)-RELATED"/>
    <property type="match status" value="1"/>
</dbReference>
<protein>
    <submittedName>
        <fullName evidence="8">Family 43 glycosylhydrolase</fullName>
    </submittedName>
</protein>
<dbReference type="AlphaFoldDB" id="A0A9D1Q0V4"/>
<organism evidence="8 9">
    <name type="scientific">Candidatus Protoclostridium stercorigallinarum</name>
    <dbReference type="NCBI Taxonomy" id="2838741"/>
    <lineage>
        <taxon>Bacteria</taxon>
        <taxon>Bacillati</taxon>
        <taxon>Bacillota</taxon>
        <taxon>Clostridia</taxon>
        <taxon>Candidatus Protoclostridium</taxon>
    </lineage>
</organism>
<evidence type="ECO:0000256" key="7">
    <source>
        <dbReference type="RuleBase" id="RU361187"/>
    </source>
</evidence>
<comment type="caution">
    <text evidence="8">The sequence shown here is derived from an EMBL/GenBank/DDBJ whole genome shotgun (WGS) entry which is preliminary data.</text>
</comment>
<dbReference type="GO" id="GO:0004553">
    <property type="term" value="F:hydrolase activity, hydrolyzing O-glycosyl compounds"/>
    <property type="evidence" value="ECO:0007669"/>
    <property type="project" value="InterPro"/>
</dbReference>
<evidence type="ECO:0000256" key="1">
    <source>
        <dbReference type="ARBA" id="ARBA00009865"/>
    </source>
</evidence>
<keyword evidence="4" id="KW-0119">Carbohydrate metabolism</keyword>
<accession>A0A9D1Q0V4</accession>
<reference evidence="8" key="1">
    <citation type="journal article" date="2021" name="PeerJ">
        <title>Extensive microbial diversity within the chicken gut microbiome revealed by metagenomics and culture.</title>
        <authorList>
            <person name="Gilroy R."/>
            <person name="Ravi A."/>
            <person name="Getino M."/>
            <person name="Pursley I."/>
            <person name="Horton D.L."/>
            <person name="Alikhan N.F."/>
            <person name="Baker D."/>
            <person name="Gharbi K."/>
            <person name="Hall N."/>
            <person name="Watson M."/>
            <person name="Adriaenssens E.M."/>
            <person name="Foster-Nyarko E."/>
            <person name="Jarju S."/>
            <person name="Secka A."/>
            <person name="Antonio M."/>
            <person name="Oren A."/>
            <person name="Chaudhuri R.R."/>
            <person name="La Ragione R."/>
            <person name="Hildebrand F."/>
            <person name="Pallen M.J."/>
        </authorList>
    </citation>
    <scope>NUCLEOTIDE SEQUENCE</scope>
    <source>
        <strain evidence="8">12435</strain>
    </source>
</reference>
<dbReference type="Pfam" id="PF04616">
    <property type="entry name" value="Glyco_hydro_43"/>
    <property type="match status" value="1"/>
</dbReference>
<dbReference type="InterPro" id="IPR023296">
    <property type="entry name" value="Glyco_hydro_beta-prop_sf"/>
</dbReference>
<dbReference type="EMBL" id="DXHS01000087">
    <property type="protein sequence ID" value="HIW02791.1"/>
    <property type="molecule type" value="Genomic_DNA"/>
</dbReference>
<dbReference type="InterPro" id="IPR006710">
    <property type="entry name" value="Glyco_hydro_43"/>
</dbReference>
<gene>
    <name evidence="8" type="ORF">H9892_05570</name>
</gene>
<keyword evidence="5 7" id="KW-0326">Glycosidase</keyword>
<dbReference type="GO" id="GO:0045493">
    <property type="term" value="P:xylan catabolic process"/>
    <property type="evidence" value="ECO:0007669"/>
    <property type="project" value="UniProtKB-KW"/>
</dbReference>
<comment type="similarity">
    <text evidence="1 7">Belongs to the glycosyl hydrolase 43 family.</text>
</comment>
<keyword evidence="2" id="KW-0858">Xylan degradation</keyword>
<evidence type="ECO:0000313" key="9">
    <source>
        <dbReference type="Proteomes" id="UP000823990"/>
    </source>
</evidence>
<evidence type="ECO:0000256" key="5">
    <source>
        <dbReference type="ARBA" id="ARBA00023295"/>
    </source>
</evidence>
<proteinExistence type="inferred from homology"/>
<dbReference type="CDD" id="cd18620">
    <property type="entry name" value="GH43_XylA-like"/>
    <property type="match status" value="1"/>
</dbReference>
<evidence type="ECO:0000256" key="2">
    <source>
        <dbReference type="ARBA" id="ARBA00022651"/>
    </source>
</evidence>
<reference evidence="8" key="2">
    <citation type="submission" date="2021-04" db="EMBL/GenBank/DDBJ databases">
        <authorList>
            <person name="Gilroy R."/>
        </authorList>
    </citation>
    <scope>NUCLEOTIDE SEQUENCE</scope>
    <source>
        <strain evidence="8">12435</strain>
    </source>
</reference>
<keyword evidence="2" id="KW-0624">Polysaccharide degradation</keyword>
<evidence type="ECO:0000256" key="6">
    <source>
        <dbReference type="PIRSR" id="PIRSR606710-2"/>
    </source>
</evidence>
<evidence type="ECO:0000313" key="8">
    <source>
        <dbReference type="EMBL" id="HIW02791.1"/>
    </source>
</evidence>
<name>A0A9D1Q0V4_9FIRM</name>
<sequence length="484" mass="53573">MANKQQVFNPYLPSWEYVPDGEPHKFGDRIYVYGSHDRFNSNKFCANDYVCWSAPENDLSDWRYEGVIFRKTQDPDNPKGKHSLFAPDVCQGPDGKYYLYYALDFVGKIGVAVCDEPAGEYKFIGFVHWPDGQILGRRKGDRFQFDPGLYVEGDDVYLYSGFGPKGFPFGLTLAGRISKEGAMVMKLEKDMMTIKSPIKYIAKTIYNSAGTDYEGHEFFEASSMRKIGDKYYFIYSSFIGHELCYAISDKPDGDFKFGGTLVSIGDVGLRGIKGVKDAANFTGNTHGSVVEACGKYYVFFHRQTNRHCYSRQACAEEIKIEPDGHIDQVEVTSCGLNGGPLKGVGKYEARIACTLTCPAGGRFYSVFRGTEGARPYFTQSGVDREGEGDQYIANIRNGAEAGFKYFDLSDTKSVSLIVRGKGKGRFVVSYAPGGEPAAVLPVDLSVSEWTALPAVDLAGGTAKSALYVRYEGDGRYDFDSLVLA</sequence>
<dbReference type="PANTHER" id="PTHR43772">
    <property type="entry name" value="ENDO-1,4-BETA-XYLANASE"/>
    <property type="match status" value="1"/>
</dbReference>
<evidence type="ECO:0000256" key="4">
    <source>
        <dbReference type="ARBA" id="ARBA00023277"/>
    </source>
</evidence>
<dbReference type="InterPro" id="IPR052176">
    <property type="entry name" value="Glycosyl_Hydrlase_43_Enz"/>
</dbReference>
<evidence type="ECO:0000256" key="3">
    <source>
        <dbReference type="ARBA" id="ARBA00022801"/>
    </source>
</evidence>
<feature type="site" description="Important for catalytic activity, responsible for pKa modulation of the active site Glu and correct orientation of both the proton donor and substrate" evidence="6">
    <location>
        <position position="146"/>
    </location>
</feature>
<dbReference type="SUPFAM" id="SSF75005">
    <property type="entry name" value="Arabinanase/levansucrase/invertase"/>
    <property type="match status" value="1"/>
</dbReference>
<dbReference type="Proteomes" id="UP000823990">
    <property type="component" value="Unassembled WGS sequence"/>
</dbReference>
<keyword evidence="3 7" id="KW-0378">Hydrolase</keyword>
<dbReference type="Gene3D" id="2.115.10.20">
    <property type="entry name" value="Glycosyl hydrolase domain, family 43"/>
    <property type="match status" value="1"/>
</dbReference>